<feature type="domain" description="Glycosyltransferase subfamily 4-like N-terminal" evidence="3">
    <location>
        <begin position="14"/>
        <end position="183"/>
    </location>
</feature>
<dbReference type="InterPro" id="IPR028098">
    <property type="entry name" value="Glyco_trans_4-like_N"/>
</dbReference>
<dbReference type="InterPro" id="IPR001296">
    <property type="entry name" value="Glyco_trans_1"/>
</dbReference>
<sequence>MKLCIVTHKVAKGDGQGRVNYEVAQAALQRGHQVTVIASQIDQALQHQPHLDWVPISVKTLPTELLKNLHFANQSARWLNTHRNNFDLVKVNGAITWAAGDVNAAHFIHSAWLHSPAHVWQQRKDAYGLYQWLYTALNARWERRAFAQARQVIAVSSQVQADLEKLGVSRDRIQVIYNGVDTSEFYPGQSDRLALGLPDSVPLAIFAGDIRSSRKNLDSVLKALVKVSGLHLAVIGNLDGSPYPALAQALAVGDRVHFLGFRQDIPALMRASDFLVFPSRYETFGLVVLEAMASGIPVITSAATPAAELLTSDAGIVIANPDDVSALEKEMQFLTDNPIQRQQMGNHARAIAEKHSWSQMAQRYVDLFEQLNPPC</sequence>
<dbReference type="GO" id="GO:0016757">
    <property type="term" value="F:glycosyltransferase activity"/>
    <property type="evidence" value="ECO:0007669"/>
    <property type="project" value="InterPro"/>
</dbReference>
<evidence type="ECO:0000259" key="2">
    <source>
        <dbReference type="Pfam" id="PF00534"/>
    </source>
</evidence>
<evidence type="ECO:0000256" key="1">
    <source>
        <dbReference type="ARBA" id="ARBA00022679"/>
    </source>
</evidence>
<name>A0A7C3KE88_9CYAN</name>
<feature type="domain" description="Glycosyl transferase family 1" evidence="2">
    <location>
        <begin position="195"/>
        <end position="349"/>
    </location>
</feature>
<gene>
    <name evidence="4" type="ORF">ENR64_13705</name>
</gene>
<accession>A0A7C3KE88</accession>
<organism evidence="4">
    <name type="scientific">Oscillatoriales cyanobacterium SpSt-418</name>
    <dbReference type="NCBI Taxonomy" id="2282169"/>
    <lineage>
        <taxon>Bacteria</taxon>
        <taxon>Bacillati</taxon>
        <taxon>Cyanobacteriota</taxon>
        <taxon>Cyanophyceae</taxon>
        <taxon>Oscillatoriophycideae</taxon>
        <taxon>Oscillatoriales</taxon>
    </lineage>
</organism>
<dbReference type="EMBL" id="DSRU01000203">
    <property type="protein sequence ID" value="HFM98784.1"/>
    <property type="molecule type" value="Genomic_DNA"/>
</dbReference>
<protein>
    <submittedName>
        <fullName evidence="4">Glycosyltransferase family 1 protein</fullName>
    </submittedName>
</protein>
<dbReference type="Gene3D" id="3.40.50.2000">
    <property type="entry name" value="Glycogen Phosphorylase B"/>
    <property type="match status" value="2"/>
</dbReference>
<keyword evidence="1 4" id="KW-0808">Transferase</keyword>
<proteinExistence type="predicted"/>
<evidence type="ECO:0000313" key="4">
    <source>
        <dbReference type="EMBL" id="HFM98784.1"/>
    </source>
</evidence>
<dbReference type="Pfam" id="PF00534">
    <property type="entry name" value="Glycos_transf_1"/>
    <property type="match status" value="1"/>
</dbReference>
<dbReference type="SUPFAM" id="SSF53756">
    <property type="entry name" value="UDP-Glycosyltransferase/glycogen phosphorylase"/>
    <property type="match status" value="1"/>
</dbReference>
<dbReference type="AlphaFoldDB" id="A0A7C3KE88"/>
<comment type="caution">
    <text evidence="4">The sequence shown here is derived from an EMBL/GenBank/DDBJ whole genome shotgun (WGS) entry which is preliminary data.</text>
</comment>
<dbReference type="GO" id="GO:0009103">
    <property type="term" value="P:lipopolysaccharide biosynthetic process"/>
    <property type="evidence" value="ECO:0007669"/>
    <property type="project" value="TreeGrafter"/>
</dbReference>
<dbReference type="Pfam" id="PF13439">
    <property type="entry name" value="Glyco_transf_4"/>
    <property type="match status" value="1"/>
</dbReference>
<reference evidence="4" key="1">
    <citation type="journal article" date="2020" name="mSystems">
        <title>Genome- and Community-Level Interaction Insights into Carbon Utilization and Element Cycling Functions of Hydrothermarchaeota in Hydrothermal Sediment.</title>
        <authorList>
            <person name="Zhou Z."/>
            <person name="Liu Y."/>
            <person name="Xu W."/>
            <person name="Pan J."/>
            <person name="Luo Z.H."/>
            <person name="Li M."/>
        </authorList>
    </citation>
    <scope>NUCLEOTIDE SEQUENCE [LARGE SCALE GENOMIC DNA]</scope>
    <source>
        <strain evidence="4">SpSt-418</strain>
    </source>
</reference>
<dbReference type="PANTHER" id="PTHR46401:SF2">
    <property type="entry name" value="GLYCOSYLTRANSFERASE WBBK-RELATED"/>
    <property type="match status" value="1"/>
</dbReference>
<dbReference type="PANTHER" id="PTHR46401">
    <property type="entry name" value="GLYCOSYLTRANSFERASE WBBK-RELATED"/>
    <property type="match status" value="1"/>
</dbReference>
<evidence type="ECO:0000259" key="3">
    <source>
        <dbReference type="Pfam" id="PF13439"/>
    </source>
</evidence>
<dbReference type="CDD" id="cd03801">
    <property type="entry name" value="GT4_PimA-like"/>
    <property type="match status" value="1"/>
</dbReference>